<evidence type="ECO:0000313" key="3">
    <source>
        <dbReference type="Proteomes" id="UP000596248"/>
    </source>
</evidence>
<feature type="region of interest" description="Disordered" evidence="1">
    <location>
        <begin position="38"/>
        <end position="77"/>
    </location>
</feature>
<keyword evidence="3" id="KW-1185">Reference proteome</keyword>
<gene>
    <name evidence="2" type="ORF">JNE38_13545</name>
</gene>
<organism evidence="2 3">
    <name type="scientific">Brevibacillus choshinensis</name>
    <dbReference type="NCBI Taxonomy" id="54911"/>
    <lineage>
        <taxon>Bacteria</taxon>
        <taxon>Bacillati</taxon>
        <taxon>Bacillota</taxon>
        <taxon>Bacilli</taxon>
        <taxon>Bacillales</taxon>
        <taxon>Paenibacillaceae</taxon>
        <taxon>Brevibacillus</taxon>
    </lineage>
</organism>
<feature type="compositionally biased region" description="Basic and acidic residues" evidence="1">
    <location>
        <begin position="55"/>
        <end position="64"/>
    </location>
</feature>
<protein>
    <recommendedName>
        <fullName evidence="4">Secreted protein</fullName>
    </recommendedName>
</protein>
<dbReference type="RefSeq" id="WP_203357021.1">
    <property type="nucleotide sequence ID" value="NZ_CP069127.1"/>
</dbReference>
<dbReference type="EMBL" id="CP069127">
    <property type="protein sequence ID" value="QRG70047.1"/>
    <property type="molecule type" value="Genomic_DNA"/>
</dbReference>
<evidence type="ECO:0000313" key="2">
    <source>
        <dbReference type="EMBL" id="QRG70047.1"/>
    </source>
</evidence>
<evidence type="ECO:0000256" key="1">
    <source>
        <dbReference type="SAM" id="MobiDB-lite"/>
    </source>
</evidence>
<evidence type="ECO:0008006" key="4">
    <source>
        <dbReference type="Google" id="ProtNLM"/>
    </source>
</evidence>
<dbReference type="Proteomes" id="UP000596248">
    <property type="component" value="Chromosome"/>
</dbReference>
<accession>A0ABX7FWC5</accession>
<reference evidence="2 3" key="1">
    <citation type="submission" date="2021-01" db="EMBL/GenBank/DDBJ databases">
        <title>Identification of strong promoters based on the transcriptome of Brevibacillus choshinensis.</title>
        <authorList>
            <person name="Yao D."/>
            <person name="Zhang K."/>
            <person name="Wu J."/>
        </authorList>
    </citation>
    <scope>NUCLEOTIDE SEQUENCE [LARGE SCALE GENOMIC DNA]</scope>
    <source>
        <strain evidence="2 3">HPD31-SP3</strain>
    </source>
</reference>
<proteinExistence type="predicted"/>
<name>A0ABX7FWC5_BRECH</name>
<sequence>MVKTAVGALLYIAVVIGGFTIYDNYVAEDQLVVAGEMHSEDGNHGVSNEGSHGNGTEEHGEGDHGTGNQGHGAASSDVNTYVQPEQDGIKIFVKDKLGNPVGDLEVNHEKLLHFIVVDEHLQKYYHVHPEQIGKGEFKIGNILPDGFYKAFIDIKPKQLAYQVVPVPFVVGNPGESADHGGLVPDSKLIQTVEGETVKLDMSSFQANKPVTLTFELDRSNLTPYLGAMGHVVILDEKAQNFLHVHPSDHDEPVFETQFSKPGLYKIWAEFKQNGKVRAFPFVVEITED</sequence>